<evidence type="ECO:0000313" key="1">
    <source>
        <dbReference type="EMBL" id="ANZ41090.1"/>
    </source>
</evidence>
<keyword evidence="2" id="KW-1185">Reference proteome</keyword>
<dbReference type="STRING" id="1586287.BBK82_39020"/>
<organism evidence="1 2">
    <name type="scientific">Lentzea guizhouensis</name>
    <dbReference type="NCBI Taxonomy" id="1586287"/>
    <lineage>
        <taxon>Bacteria</taxon>
        <taxon>Bacillati</taxon>
        <taxon>Actinomycetota</taxon>
        <taxon>Actinomycetes</taxon>
        <taxon>Pseudonocardiales</taxon>
        <taxon>Pseudonocardiaceae</taxon>
        <taxon>Lentzea</taxon>
    </lineage>
</organism>
<dbReference type="KEGG" id="led:BBK82_39020"/>
<dbReference type="AlphaFoldDB" id="A0A1B2HTN3"/>
<protein>
    <submittedName>
        <fullName evidence="1">Uncharacterized protein</fullName>
    </submittedName>
</protein>
<dbReference type="Proteomes" id="UP000093053">
    <property type="component" value="Chromosome"/>
</dbReference>
<reference evidence="1 2" key="1">
    <citation type="submission" date="2016-07" db="EMBL/GenBank/DDBJ databases">
        <title>Complete genome sequence of the Lentzea guizhouensis DHS C013.</title>
        <authorList>
            <person name="Cao C."/>
        </authorList>
    </citation>
    <scope>NUCLEOTIDE SEQUENCE [LARGE SCALE GENOMIC DNA]</scope>
    <source>
        <strain evidence="1 2">DHS C013</strain>
    </source>
</reference>
<evidence type="ECO:0000313" key="2">
    <source>
        <dbReference type="Proteomes" id="UP000093053"/>
    </source>
</evidence>
<name>A0A1B2HTN3_9PSEU</name>
<proteinExistence type="predicted"/>
<sequence length="165" mass="18733">MIVMPTDRSWVRNEWARNHAEIGVAAVSGLDMDVAEKAFHSEPGTFADKLIAAVRTAAHAKVVYETEKHLRIPDDPGALTIAALDAMVRPFRQNFLRSQVSKAELLQELDAIDRRQRRHAEWAPFELVDPLPPPPAPSRYVWAEDKRHDPSTAYERLVADYLEQL</sequence>
<dbReference type="EMBL" id="CP016793">
    <property type="protein sequence ID" value="ANZ41090.1"/>
    <property type="molecule type" value="Genomic_DNA"/>
</dbReference>
<accession>A0A1B2HTN3</accession>
<gene>
    <name evidence="1" type="ORF">BBK82_39020</name>
</gene>